<evidence type="ECO:0000313" key="6">
    <source>
        <dbReference type="Proteomes" id="UP000636709"/>
    </source>
</evidence>
<accession>A0A835BAT1</accession>
<comment type="similarity">
    <text evidence="1 3">Belongs to the EXO70 family.</text>
</comment>
<reference evidence="5" key="1">
    <citation type="submission" date="2020-07" db="EMBL/GenBank/DDBJ databases">
        <title>Genome sequence and genetic diversity analysis of an under-domesticated orphan crop, white fonio (Digitaria exilis).</title>
        <authorList>
            <person name="Bennetzen J.L."/>
            <person name="Chen S."/>
            <person name="Ma X."/>
            <person name="Wang X."/>
            <person name="Yssel A.E.J."/>
            <person name="Chaluvadi S.R."/>
            <person name="Johnson M."/>
            <person name="Gangashetty P."/>
            <person name="Hamidou F."/>
            <person name="Sanogo M.D."/>
            <person name="Zwaenepoel A."/>
            <person name="Wallace J."/>
            <person name="Van De Peer Y."/>
            <person name="Van Deynze A."/>
        </authorList>
    </citation>
    <scope>NUCLEOTIDE SEQUENCE</scope>
    <source>
        <tissue evidence="5">Leaves</tissue>
    </source>
</reference>
<feature type="domain" description="Exocyst complex subunit Exo70 C-terminal" evidence="4">
    <location>
        <begin position="276"/>
        <end position="628"/>
    </location>
</feature>
<dbReference type="GO" id="GO:0000145">
    <property type="term" value="C:exocyst"/>
    <property type="evidence" value="ECO:0007669"/>
    <property type="project" value="InterPro"/>
</dbReference>
<gene>
    <name evidence="5" type="ORF">HU200_043948</name>
</gene>
<dbReference type="Proteomes" id="UP000636709">
    <property type="component" value="Unassembled WGS sequence"/>
</dbReference>
<dbReference type="InterPro" id="IPR046364">
    <property type="entry name" value="Exo70_C"/>
</dbReference>
<dbReference type="PANTHER" id="PTHR12542">
    <property type="entry name" value="EXOCYST COMPLEX PROTEIN EXO70"/>
    <property type="match status" value="1"/>
</dbReference>
<proteinExistence type="inferred from homology"/>
<comment type="function">
    <text evidence="3">Component of the exocyst complex.</text>
</comment>
<dbReference type="Pfam" id="PF03081">
    <property type="entry name" value="Exo70_C"/>
    <property type="match status" value="1"/>
</dbReference>
<dbReference type="OrthoDB" id="1922221at2759"/>
<evidence type="ECO:0000256" key="3">
    <source>
        <dbReference type="RuleBase" id="RU365026"/>
    </source>
</evidence>
<evidence type="ECO:0000256" key="1">
    <source>
        <dbReference type="ARBA" id="ARBA00006756"/>
    </source>
</evidence>
<protein>
    <recommendedName>
        <fullName evidence="3">Exocyst subunit Exo70 family protein</fullName>
    </recommendedName>
</protein>
<dbReference type="GO" id="GO:0015031">
    <property type="term" value="P:protein transport"/>
    <property type="evidence" value="ECO:0007669"/>
    <property type="project" value="UniProtKB-KW"/>
</dbReference>
<dbReference type="Pfam" id="PF20669">
    <property type="entry name" value="Exo70_N"/>
    <property type="match status" value="1"/>
</dbReference>
<dbReference type="GO" id="GO:0006887">
    <property type="term" value="P:exocytosis"/>
    <property type="evidence" value="ECO:0007669"/>
    <property type="project" value="UniProtKB-KW"/>
</dbReference>
<evidence type="ECO:0000256" key="2">
    <source>
        <dbReference type="ARBA" id="ARBA00022448"/>
    </source>
</evidence>
<sequence>MDQDDEGRLAAARLKLRAAVDKSRALGHELARAGPRLEEIQVKLRSLEVPVRAIRAPRAEVAAAGAHINHTVSPAIAVLKVFDAVHGLEPRLLAPGAARRDLPGYLAVLSQLEEARRFLAGNCGLAAQWLADIRQYLGDRDLAGPCFLANLGLTLNGLRAPTATGDLDGGLLSAALDILEAEFRRLLADHSAPVRMPKTAAAAALSAPPRVPAVTVQKLSLILDRLVSNGRKDSCVAAYIDARGTAVSVSLGALSFHYLRDPGQDAQALGPALEMWERHLEFVVHRLLESERQLRAKVFGQHKNAASLCFAEVAAQAIVLDFMRFGCALAITTKDPIKLLRFLEVFGCLNNLRPDFNRLFGGKACAEIQSQTRDLVKLSIDGAAEIFDELIVQVELQRHTPPPSDGGVPRLVAFVVKYCNQLLGDQYRSVLGQVLTIHRSWRNEVFNDKILVDVVLNIVKALEATFDVWSKAYDDAMLSCLFMMNTYWHFFRHLKATKLGEILGDAWLHEQELYKDYYFTLFIRESWGALPPLLSRGLILSSKGQATARNLVKQRLKTFNSSFDEMYSRQSLWVIPDKDLRQKMCNIVVQTIVPIYRSYLQNYGPLVEQEGNTGSYVRFTVDGMERMLRALYMPRPGGLRASN</sequence>
<evidence type="ECO:0000259" key="4">
    <source>
        <dbReference type="Pfam" id="PF03081"/>
    </source>
</evidence>
<name>A0A835BAT1_9POAL</name>
<dbReference type="InterPro" id="IPR004140">
    <property type="entry name" value="Exo70"/>
</dbReference>
<evidence type="ECO:0000313" key="5">
    <source>
        <dbReference type="EMBL" id="KAF8686017.1"/>
    </source>
</evidence>
<organism evidence="5 6">
    <name type="scientific">Digitaria exilis</name>
    <dbReference type="NCBI Taxonomy" id="1010633"/>
    <lineage>
        <taxon>Eukaryota</taxon>
        <taxon>Viridiplantae</taxon>
        <taxon>Streptophyta</taxon>
        <taxon>Embryophyta</taxon>
        <taxon>Tracheophyta</taxon>
        <taxon>Spermatophyta</taxon>
        <taxon>Magnoliopsida</taxon>
        <taxon>Liliopsida</taxon>
        <taxon>Poales</taxon>
        <taxon>Poaceae</taxon>
        <taxon>PACMAD clade</taxon>
        <taxon>Panicoideae</taxon>
        <taxon>Panicodae</taxon>
        <taxon>Paniceae</taxon>
        <taxon>Anthephorinae</taxon>
        <taxon>Digitaria</taxon>
    </lineage>
</organism>
<dbReference type="Gene3D" id="1.20.1280.170">
    <property type="entry name" value="Exocyst complex component Exo70"/>
    <property type="match status" value="1"/>
</dbReference>
<dbReference type="EMBL" id="JACEFO010002082">
    <property type="protein sequence ID" value="KAF8686017.1"/>
    <property type="molecule type" value="Genomic_DNA"/>
</dbReference>
<dbReference type="SUPFAM" id="SSF74788">
    <property type="entry name" value="Cullin repeat-like"/>
    <property type="match status" value="1"/>
</dbReference>
<dbReference type="GO" id="GO:0005546">
    <property type="term" value="F:phosphatidylinositol-4,5-bisphosphate binding"/>
    <property type="evidence" value="ECO:0007669"/>
    <property type="project" value="InterPro"/>
</dbReference>
<keyword evidence="3" id="KW-0268">Exocytosis</keyword>
<keyword evidence="3" id="KW-0653">Protein transport</keyword>
<keyword evidence="2 3" id="KW-0813">Transport</keyword>
<keyword evidence="6" id="KW-1185">Reference proteome</keyword>
<comment type="caution">
    <text evidence="5">The sequence shown here is derived from an EMBL/GenBank/DDBJ whole genome shotgun (WGS) entry which is preliminary data.</text>
</comment>
<dbReference type="AlphaFoldDB" id="A0A835BAT1"/>
<dbReference type="InterPro" id="IPR016159">
    <property type="entry name" value="Cullin_repeat-like_dom_sf"/>
</dbReference>
<dbReference type="PANTHER" id="PTHR12542:SF23">
    <property type="entry name" value="EXOCYST SUBUNIT EXO70 FAMILY PROTEIN"/>
    <property type="match status" value="1"/>
</dbReference>